<accession>A0A1A8GHV3</accession>
<organism evidence="1">
    <name type="scientific">Nothobranchius korthausae</name>
    <dbReference type="NCBI Taxonomy" id="1143690"/>
    <lineage>
        <taxon>Eukaryota</taxon>
        <taxon>Metazoa</taxon>
        <taxon>Chordata</taxon>
        <taxon>Craniata</taxon>
        <taxon>Vertebrata</taxon>
        <taxon>Euteleostomi</taxon>
        <taxon>Actinopterygii</taxon>
        <taxon>Neopterygii</taxon>
        <taxon>Teleostei</taxon>
        <taxon>Neoteleostei</taxon>
        <taxon>Acanthomorphata</taxon>
        <taxon>Ovalentaria</taxon>
        <taxon>Atherinomorphae</taxon>
        <taxon>Cyprinodontiformes</taxon>
        <taxon>Nothobranchiidae</taxon>
        <taxon>Nothobranchius</taxon>
    </lineage>
</organism>
<reference evidence="1" key="2">
    <citation type="submission" date="2016-06" db="EMBL/GenBank/DDBJ databases">
        <title>The genome of a short-lived fish provides insights into sex chromosome evolution and the genetic control of aging.</title>
        <authorList>
            <person name="Reichwald K."/>
            <person name="Felder M."/>
            <person name="Petzold A."/>
            <person name="Koch P."/>
            <person name="Groth M."/>
            <person name="Platzer M."/>
        </authorList>
    </citation>
    <scope>NUCLEOTIDE SEQUENCE</scope>
    <source>
        <tissue evidence="1">Brain</tissue>
    </source>
</reference>
<proteinExistence type="predicted"/>
<dbReference type="AlphaFoldDB" id="A0A1A8GHV3"/>
<reference evidence="1" key="1">
    <citation type="submission" date="2016-05" db="EMBL/GenBank/DDBJ databases">
        <authorList>
            <person name="Lavstsen T."/>
            <person name="Jespersen J.S."/>
        </authorList>
    </citation>
    <scope>NUCLEOTIDE SEQUENCE</scope>
    <source>
        <tissue evidence="1">Brain</tissue>
    </source>
</reference>
<gene>
    <name evidence="1" type="primary">PFMALIP_04844</name>
</gene>
<evidence type="ECO:0000313" key="1">
    <source>
        <dbReference type="EMBL" id="SBQ71360.1"/>
    </source>
</evidence>
<sequence length="40" mass="4367">MLLVPQWGRPLITAAHTLRDTDYSKTGSSQFALITSVTSC</sequence>
<protein>
    <submittedName>
        <fullName evidence="1">Uncharacterized protein</fullName>
    </submittedName>
</protein>
<feature type="non-terminal residue" evidence="1">
    <location>
        <position position="40"/>
    </location>
</feature>
<dbReference type="EMBL" id="HAEC01003283">
    <property type="protein sequence ID" value="SBQ71360.1"/>
    <property type="molecule type" value="Transcribed_RNA"/>
</dbReference>
<name>A0A1A8GHV3_9TELE</name>